<accession>A0A9W8JR02</accession>
<dbReference type="AlphaFoldDB" id="A0A9W8JR02"/>
<evidence type="ECO:0000313" key="2">
    <source>
        <dbReference type="Proteomes" id="UP001148786"/>
    </source>
</evidence>
<gene>
    <name evidence="1" type="ORF">NLJ89_g10579</name>
</gene>
<dbReference type="Proteomes" id="UP001148786">
    <property type="component" value="Unassembled WGS sequence"/>
</dbReference>
<sequence>MPGTHRPIRAMICRKCHFWNVANDRRRQCLHQQLATRSVRKVAAAEVVEDPADAFFGTWFLRRRQRENLREYNCQTYRLLPSYSARAISASNDGDDQASAFSSSRRAYQLTCVLGFAAPRVFTPHGYTLRHMSFEQGAASEDRIDGSALRSLRNLTIHLLFLEGDSEDLEYIETKDSFPWLITFLSMLATPAHPLTELNLHLCYGFFTLEYIEDEHFDSWKTFAEFLLDHFPNLRKQEKAIQELWHKERMDTALLVGTPNNYRVIHPIAPDPTWVI</sequence>
<keyword evidence="2" id="KW-1185">Reference proteome</keyword>
<organism evidence="1 2">
    <name type="scientific">Agrocybe chaxingu</name>
    <dbReference type="NCBI Taxonomy" id="84603"/>
    <lineage>
        <taxon>Eukaryota</taxon>
        <taxon>Fungi</taxon>
        <taxon>Dikarya</taxon>
        <taxon>Basidiomycota</taxon>
        <taxon>Agaricomycotina</taxon>
        <taxon>Agaricomycetes</taxon>
        <taxon>Agaricomycetidae</taxon>
        <taxon>Agaricales</taxon>
        <taxon>Agaricineae</taxon>
        <taxon>Strophariaceae</taxon>
        <taxon>Agrocybe</taxon>
    </lineage>
</organism>
<comment type="caution">
    <text evidence="1">The sequence shown here is derived from an EMBL/GenBank/DDBJ whole genome shotgun (WGS) entry which is preliminary data.</text>
</comment>
<evidence type="ECO:0000313" key="1">
    <source>
        <dbReference type="EMBL" id="KAJ3495742.1"/>
    </source>
</evidence>
<reference evidence="1" key="1">
    <citation type="submission" date="2022-07" db="EMBL/GenBank/DDBJ databases">
        <title>Genome Sequence of Agrocybe chaxingu.</title>
        <authorList>
            <person name="Buettner E."/>
        </authorList>
    </citation>
    <scope>NUCLEOTIDE SEQUENCE</scope>
    <source>
        <strain evidence="1">MP-N11</strain>
    </source>
</reference>
<protein>
    <submittedName>
        <fullName evidence="1">Uncharacterized protein</fullName>
    </submittedName>
</protein>
<proteinExistence type="predicted"/>
<name>A0A9W8JR02_9AGAR</name>
<dbReference type="EMBL" id="JANKHO010002001">
    <property type="protein sequence ID" value="KAJ3495742.1"/>
    <property type="molecule type" value="Genomic_DNA"/>
</dbReference>